<comment type="caution">
    <text evidence="2">The sequence shown here is derived from an EMBL/GenBank/DDBJ whole genome shotgun (WGS) entry which is preliminary data.</text>
</comment>
<name>A0A366QY32_9HYPO</name>
<dbReference type="AlphaFoldDB" id="A0A366QY32"/>
<dbReference type="GeneID" id="41999496"/>
<feature type="domain" description="Heterokaryon incompatibility" evidence="1">
    <location>
        <begin position="71"/>
        <end position="266"/>
    </location>
</feature>
<evidence type="ECO:0000313" key="3">
    <source>
        <dbReference type="Proteomes" id="UP000253153"/>
    </source>
</evidence>
<dbReference type="EMBL" id="QKXC01000276">
    <property type="protein sequence ID" value="RBR08885.1"/>
    <property type="molecule type" value="Genomic_DNA"/>
</dbReference>
<dbReference type="Proteomes" id="UP000253153">
    <property type="component" value="Unassembled WGS sequence"/>
</dbReference>
<protein>
    <recommendedName>
        <fullName evidence="1">Heterokaryon incompatibility domain-containing protein</fullName>
    </recommendedName>
</protein>
<sequence length="614" mass="70275">MAKNANFRYPPLKTPTEIRLIRIASSDEAEFRCHLTVIDLNGDPKISPIDENPVSKSTHAETSPNCHFQKYVALSYVWGDQSRLYEIYLDDQPFLVGHSLLIALKSLSRPAIDLATLDPVCFEHRIPRVGYPNPPAERYFWIDAISINQSDILEREAQVKLMARIYTQARSVHVELGYDPKENATEFLELIHKINRAGDKCMSDIRKCPTPHQPDVSTTKLDVILGPNDVRTLESYGIPSVKDPIWNNLRRFAQSPYFSRVWILQEYVLPSLVFISLGDTLICPVLMDRCYVLLNTYSRGKQLYSFPLPKTYDTSWRTDVGGLEFMQYASMRRTLFHTPPNSVPSCRFSNFQRLIDLLSYSRGANATDPRDMLYSQYALASDTADFTHLVTYSEPTPEVFFLFAKRFIELAQGIELLYNIDSETTTYQGFPSWVPNWNRRTSEPSMIYATNSDATYAASQLVPSDIIVQGATLVVNGGVFDSVVCTTQSVQYAREPPMEAINKFIVQGTLLLFQVRQYPGDQHIEDLFIRTLLFDDKDVHQRDDIGRQRELFRNMINCFAENPRDETWSEHWIRFMHEGFRMAIGRVFCITKNGYFGLVPAGARNGDQGMETIG</sequence>
<reference evidence="2 3" key="1">
    <citation type="submission" date="2018-06" db="EMBL/GenBank/DDBJ databases">
        <title>Fusarium incarnatum-equiseti species complex species 28.</title>
        <authorList>
            <person name="Gardiner D.M."/>
        </authorList>
    </citation>
    <scope>NUCLEOTIDE SEQUENCE [LARGE SCALE GENOMIC DNA]</scope>
    <source>
        <strain evidence="2 3">FIESC_28</strain>
    </source>
</reference>
<gene>
    <name evidence="2" type="ORF">FIESC28_10065</name>
</gene>
<dbReference type="RefSeq" id="XP_031011685.1">
    <property type="nucleotide sequence ID" value="XM_031164200.1"/>
</dbReference>
<proteinExistence type="predicted"/>
<accession>A0A366QY32</accession>
<dbReference type="OrthoDB" id="3553147at2759"/>
<evidence type="ECO:0000259" key="1">
    <source>
        <dbReference type="Pfam" id="PF06985"/>
    </source>
</evidence>
<organism evidence="2 3">
    <name type="scientific">Fusarium coffeatum</name>
    <dbReference type="NCBI Taxonomy" id="231269"/>
    <lineage>
        <taxon>Eukaryota</taxon>
        <taxon>Fungi</taxon>
        <taxon>Dikarya</taxon>
        <taxon>Ascomycota</taxon>
        <taxon>Pezizomycotina</taxon>
        <taxon>Sordariomycetes</taxon>
        <taxon>Hypocreomycetidae</taxon>
        <taxon>Hypocreales</taxon>
        <taxon>Nectriaceae</taxon>
        <taxon>Fusarium</taxon>
        <taxon>Fusarium incarnatum-equiseti species complex</taxon>
    </lineage>
</organism>
<keyword evidence="3" id="KW-1185">Reference proteome</keyword>
<dbReference type="InterPro" id="IPR052895">
    <property type="entry name" value="HetReg/Transcr_Mod"/>
</dbReference>
<dbReference type="InterPro" id="IPR010730">
    <property type="entry name" value="HET"/>
</dbReference>
<evidence type="ECO:0000313" key="2">
    <source>
        <dbReference type="EMBL" id="RBR08885.1"/>
    </source>
</evidence>
<dbReference type="PANTHER" id="PTHR24148">
    <property type="entry name" value="ANKYRIN REPEAT DOMAIN-CONTAINING PROTEIN 39 HOMOLOG-RELATED"/>
    <property type="match status" value="1"/>
</dbReference>
<dbReference type="PANTHER" id="PTHR24148:SF64">
    <property type="entry name" value="HETEROKARYON INCOMPATIBILITY DOMAIN-CONTAINING PROTEIN"/>
    <property type="match status" value="1"/>
</dbReference>
<dbReference type="Pfam" id="PF06985">
    <property type="entry name" value="HET"/>
    <property type="match status" value="1"/>
</dbReference>